<dbReference type="NCBIfam" id="NF045726">
    <property type="entry name" value="XXplasma_LP"/>
    <property type="match status" value="1"/>
</dbReference>
<dbReference type="PROSITE" id="PS51257">
    <property type="entry name" value="PROKAR_LIPOPROTEIN"/>
    <property type="match status" value="1"/>
</dbReference>
<dbReference type="EMBL" id="JALNTZ010002204">
    <property type="protein sequence ID" value="KAJ3619877.1"/>
    <property type="molecule type" value="Genomic_DNA"/>
</dbReference>
<accession>A0AA38M041</accession>
<feature type="chain" id="PRO_5041356321" evidence="1">
    <location>
        <begin position="20"/>
        <end position="129"/>
    </location>
</feature>
<dbReference type="AlphaFoldDB" id="A0AA38M041"/>
<organism evidence="2 3">
    <name type="scientific">Zophobas morio</name>
    <dbReference type="NCBI Taxonomy" id="2755281"/>
    <lineage>
        <taxon>Eukaryota</taxon>
        <taxon>Metazoa</taxon>
        <taxon>Ecdysozoa</taxon>
        <taxon>Arthropoda</taxon>
        <taxon>Hexapoda</taxon>
        <taxon>Insecta</taxon>
        <taxon>Pterygota</taxon>
        <taxon>Neoptera</taxon>
        <taxon>Endopterygota</taxon>
        <taxon>Coleoptera</taxon>
        <taxon>Polyphaga</taxon>
        <taxon>Cucujiformia</taxon>
        <taxon>Tenebrionidae</taxon>
        <taxon>Zophobas</taxon>
    </lineage>
</organism>
<comment type="caution">
    <text evidence="2">The sequence shown here is derived from an EMBL/GenBank/DDBJ whole genome shotgun (WGS) entry which is preliminary data.</text>
</comment>
<feature type="signal peptide" evidence="1">
    <location>
        <begin position="1"/>
        <end position="19"/>
    </location>
</feature>
<keyword evidence="1" id="KW-0732">Signal</keyword>
<gene>
    <name evidence="2" type="ORF">Zmor_008719</name>
</gene>
<evidence type="ECO:0000256" key="1">
    <source>
        <dbReference type="SAM" id="SignalP"/>
    </source>
</evidence>
<evidence type="ECO:0000313" key="2">
    <source>
        <dbReference type="EMBL" id="KAJ3619877.1"/>
    </source>
</evidence>
<protein>
    <submittedName>
        <fullName evidence="2">Uncharacterized protein</fullName>
    </submittedName>
</protein>
<dbReference type="InterPro" id="IPR054816">
    <property type="entry name" value="Lipoprotein_mollicutes-type_CS"/>
</dbReference>
<dbReference type="NCBIfam" id="NF038029">
    <property type="entry name" value="LP_plasma"/>
    <property type="match status" value="1"/>
</dbReference>
<keyword evidence="3" id="KW-1185">Reference proteome</keyword>
<evidence type="ECO:0000313" key="3">
    <source>
        <dbReference type="Proteomes" id="UP001168821"/>
    </source>
</evidence>
<name>A0AA38M041_9CUCU</name>
<sequence>MKKLLTLLGAIGLVATSSATVVSCNDIASFEGYSGNIIQALETETFFVPSAEGSSEGAQIDMSTNFDEIGNLYVGIKEKDFTTAVNNAISSVVSSKQDTDYTLKLNNFIESGTSDKSLEIVLTAKDTGK</sequence>
<dbReference type="Proteomes" id="UP001168821">
    <property type="component" value="Unassembled WGS sequence"/>
</dbReference>
<proteinExistence type="predicted"/>
<reference evidence="2" key="1">
    <citation type="journal article" date="2023" name="G3 (Bethesda)">
        <title>Whole genome assemblies of Zophobas morio and Tenebrio molitor.</title>
        <authorList>
            <person name="Kaur S."/>
            <person name="Stinson S.A."/>
            <person name="diCenzo G.C."/>
        </authorList>
    </citation>
    <scope>NUCLEOTIDE SEQUENCE</scope>
    <source>
        <strain evidence="2">QUZm001</strain>
    </source>
</reference>